<keyword evidence="3" id="KW-0511">Multifunctional enzyme</keyword>
<comment type="function">
    <text evidence="3">Catalyzes two sequential steps in the biosynthesis of coenzyme A. In the first step cysteine is conjugated to 4'-phosphopantothenate to form 4-phosphopantothenoylcysteine. In the second step the latter compound is decarboxylated to form 4'-phosphopantotheine.</text>
</comment>
<comment type="function">
    <text evidence="4">Catalyzes two steps in the biosynthesis of coenzyme A. In the first step cysteine is conjugated to 4'-phosphopantothenate to form 4-phosphopantothenoylcysteine, in the latter compound is decarboxylated to form 4'-phosphopantotheine.</text>
</comment>
<dbReference type="Pfam" id="PF04127">
    <property type="entry name" value="DFP"/>
    <property type="match status" value="1"/>
</dbReference>
<keyword evidence="3 4" id="KW-0288">FMN</keyword>
<keyword evidence="3" id="KW-0479">Metal-binding</keyword>
<keyword evidence="3 4" id="KW-0436">Ligase</keyword>
<comment type="cofactor">
    <cofactor evidence="3">
        <name>FMN</name>
        <dbReference type="ChEBI" id="CHEBI:58210"/>
    </cofactor>
    <text evidence="3">Binds 1 FMN per subunit.</text>
</comment>
<name>A0ABS4KEM9_9FIRM</name>
<proteinExistence type="inferred from homology"/>
<comment type="similarity">
    <text evidence="3 4">In the N-terminal section; belongs to the HFCD (homo-oligomeric flavin containing Cys decarboxylase) superfamily.</text>
</comment>
<gene>
    <name evidence="3" type="primary">coaBC</name>
    <name evidence="7" type="ORF">J2Z71_001394</name>
</gene>
<feature type="binding site" evidence="3">
    <location>
        <position position="277"/>
    </location>
    <ligand>
        <name>CTP</name>
        <dbReference type="ChEBI" id="CHEBI:37563"/>
    </ligand>
</feature>
<feature type="binding site" evidence="3">
    <location>
        <position position="287"/>
    </location>
    <ligand>
        <name>CTP</name>
        <dbReference type="ChEBI" id="CHEBI:37563"/>
    </ligand>
</feature>
<feature type="binding site" evidence="3">
    <location>
        <position position="323"/>
    </location>
    <ligand>
        <name>CTP</name>
        <dbReference type="ChEBI" id="CHEBI:37563"/>
    </ligand>
</feature>
<dbReference type="InterPro" id="IPR007085">
    <property type="entry name" value="DNA/pantothenate-metab_flavo_C"/>
</dbReference>
<evidence type="ECO:0000313" key="8">
    <source>
        <dbReference type="Proteomes" id="UP001519306"/>
    </source>
</evidence>
<dbReference type="InterPro" id="IPR036551">
    <property type="entry name" value="Flavin_trans-like"/>
</dbReference>
<evidence type="ECO:0000256" key="4">
    <source>
        <dbReference type="RuleBase" id="RU364078"/>
    </source>
</evidence>
<keyword evidence="3 4" id="KW-0285">Flavoprotein</keyword>
<keyword evidence="8" id="KW-1185">Reference proteome</keyword>
<comment type="cofactor">
    <cofactor evidence="3">
        <name>Mg(2+)</name>
        <dbReference type="ChEBI" id="CHEBI:18420"/>
    </cofactor>
</comment>
<comment type="catalytic activity">
    <reaction evidence="3 4">
        <text>(R)-4'-phosphopantothenate + L-cysteine + CTP = N-[(R)-4-phosphopantothenoyl]-L-cysteine + CMP + diphosphate + H(+)</text>
        <dbReference type="Rhea" id="RHEA:19397"/>
        <dbReference type="ChEBI" id="CHEBI:10986"/>
        <dbReference type="ChEBI" id="CHEBI:15378"/>
        <dbReference type="ChEBI" id="CHEBI:33019"/>
        <dbReference type="ChEBI" id="CHEBI:35235"/>
        <dbReference type="ChEBI" id="CHEBI:37563"/>
        <dbReference type="ChEBI" id="CHEBI:59458"/>
        <dbReference type="ChEBI" id="CHEBI:60377"/>
        <dbReference type="EC" id="6.3.2.5"/>
    </reaction>
</comment>
<evidence type="ECO:0000259" key="6">
    <source>
        <dbReference type="Pfam" id="PF04127"/>
    </source>
</evidence>
<dbReference type="InterPro" id="IPR003382">
    <property type="entry name" value="Flavoprotein"/>
</dbReference>
<dbReference type="SUPFAM" id="SSF52507">
    <property type="entry name" value="Homo-oligomeric flavin-containing Cys decarboxylases, HFCD"/>
    <property type="match status" value="1"/>
</dbReference>
<feature type="binding site" evidence="3">
    <location>
        <position position="341"/>
    </location>
    <ligand>
        <name>CTP</name>
        <dbReference type="ChEBI" id="CHEBI:37563"/>
    </ligand>
</feature>
<feature type="binding site" evidence="3">
    <location>
        <position position="337"/>
    </location>
    <ligand>
        <name>CTP</name>
        <dbReference type="ChEBI" id="CHEBI:37563"/>
    </ligand>
</feature>
<comment type="pathway">
    <text evidence="3 4">Cofactor biosynthesis; coenzyme A biosynthesis; CoA from (R)-pantothenate: step 3/5.</text>
</comment>
<reference evidence="7 8" key="1">
    <citation type="submission" date="2021-03" db="EMBL/GenBank/DDBJ databases">
        <title>Genomic Encyclopedia of Type Strains, Phase IV (KMG-IV): sequencing the most valuable type-strain genomes for metagenomic binning, comparative biology and taxonomic classification.</title>
        <authorList>
            <person name="Goeker M."/>
        </authorList>
    </citation>
    <scope>NUCLEOTIDE SEQUENCE [LARGE SCALE GENOMIC DNA]</scope>
    <source>
        <strain evidence="7 8">DSM 27563</strain>
    </source>
</reference>
<evidence type="ECO:0000256" key="3">
    <source>
        <dbReference type="HAMAP-Rule" id="MF_02225"/>
    </source>
</evidence>
<feature type="domain" description="Flavoprotein" evidence="5">
    <location>
        <begin position="5"/>
        <end position="177"/>
    </location>
</feature>
<dbReference type="Pfam" id="PF02441">
    <property type="entry name" value="Flavoprotein"/>
    <property type="match status" value="1"/>
</dbReference>
<comment type="similarity">
    <text evidence="3 4">In the C-terminal section; belongs to the PPC synthetase family.</text>
</comment>
<dbReference type="NCBIfam" id="TIGR00521">
    <property type="entry name" value="coaBC_dfp"/>
    <property type="match status" value="1"/>
</dbReference>
<dbReference type="HAMAP" id="MF_02225">
    <property type="entry name" value="CoaBC"/>
    <property type="match status" value="1"/>
</dbReference>
<comment type="caution">
    <text evidence="7">The sequence shown here is derived from an EMBL/GenBank/DDBJ whole genome shotgun (WGS) entry which is preliminary data.</text>
</comment>
<evidence type="ECO:0000259" key="5">
    <source>
        <dbReference type="Pfam" id="PF02441"/>
    </source>
</evidence>
<keyword evidence="3" id="KW-0460">Magnesium</keyword>
<keyword evidence="1 3" id="KW-0210">Decarboxylase</keyword>
<dbReference type="GO" id="GO:0004633">
    <property type="term" value="F:phosphopantothenoylcysteine decarboxylase activity"/>
    <property type="evidence" value="ECO:0007669"/>
    <property type="project" value="UniProtKB-EC"/>
</dbReference>
<evidence type="ECO:0000256" key="2">
    <source>
        <dbReference type="ARBA" id="ARBA00023239"/>
    </source>
</evidence>
<dbReference type="Proteomes" id="UP001519306">
    <property type="component" value="Unassembled WGS sequence"/>
</dbReference>
<evidence type="ECO:0000313" key="7">
    <source>
        <dbReference type="EMBL" id="MBP2025845.1"/>
    </source>
</evidence>
<sequence>MLKDKNILLGVTGGIAAYKAPGIVSLLRKKGANVKVIMTKAACEFVTPLTFQTMSNNIVHTEMFNQLSNMDVEHISLAKWADLIIIAPASANTIAKMANGIADNMLSTVLLAARSKILVAPAMNTFMLNNVATVENLNTLRQRGVTILDTQSDVLACGDEGSGKMLEPKEIVDEIDTALTKKDLLGKRFVITSGPTVEKVDPVRYISNHSSGKMGYALANAAVKRGAEVVLISGPTSLQKPHVKKVIDIETTLDMYNAVEEEFNSCDVLIKAAAPADYRPKTYSEEKIKKDGKTDFESIELVPNPDIAKHFGNLKKNQILVGFAAESHNEIEYAKGKLKKKNLDMIVVNNIKREGAGFKSDTNIASIINAAGEVDSLEIMTKEELAEEILNRIVKLF</sequence>
<evidence type="ECO:0000256" key="1">
    <source>
        <dbReference type="ARBA" id="ARBA00022793"/>
    </source>
</evidence>
<dbReference type="EC" id="4.1.1.36" evidence="3"/>
<dbReference type="RefSeq" id="WP_210061430.1">
    <property type="nucleotide sequence ID" value="NZ_JAGGLJ010000013.1"/>
</dbReference>
<comment type="catalytic activity">
    <reaction evidence="3 4">
        <text>N-[(R)-4-phosphopantothenoyl]-L-cysteine + H(+) = (R)-4'-phosphopantetheine + CO2</text>
        <dbReference type="Rhea" id="RHEA:16793"/>
        <dbReference type="ChEBI" id="CHEBI:15378"/>
        <dbReference type="ChEBI" id="CHEBI:16526"/>
        <dbReference type="ChEBI" id="CHEBI:59458"/>
        <dbReference type="ChEBI" id="CHEBI:61723"/>
        <dbReference type="EC" id="4.1.1.36"/>
    </reaction>
</comment>
<feature type="region of interest" description="Phosphopantothenate--cysteine ligase" evidence="3">
    <location>
        <begin position="189"/>
        <end position="397"/>
    </location>
</feature>
<protein>
    <recommendedName>
        <fullName evidence="3">Coenzyme A biosynthesis bifunctional protein CoaBC</fullName>
    </recommendedName>
    <alternativeName>
        <fullName evidence="3">DNA/pantothenate metabolism flavoprotein</fullName>
    </alternativeName>
    <alternativeName>
        <fullName evidence="3">Phosphopantothenoylcysteine synthetase/decarboxylase</fullName>
        <shortName evidence="3">PPCS-PPCDC</shortName>
    </alternativeName>
    <domain>
        <recommendedName>
            <fullName evidence="3">Phosphopantothenoylcysteine decarboxylase</fullName>
            <shortName evidence="3">PPC decarboxylase</shortName>
            <shortName evidence="3">PPC-DC</shortName>
            <ecNumber evidence="3">4.1.1.36</ecNumber>
        </recommendedName>
        <alternativeName>
            <fullName evidence="3">CoaC</fullName>
        </alternativeName>
    </domain>
    <domain>
        <recommendedName>
            <fullName evidence="3">Phosphopantothenate--cysteine ligase</fullName>
            <ecNumber evidence="3">6.3.2.5</ecNumber>
        </recommendedName>
        <alternativeName>
            <fullName evidence="3">CoaB</fullName>
        </alternativeName>
        <alternativeName>
            <fullName evidence="3">Phosphopantothenoylcysteine synthetase</fullName>
            <shortName evidence="3">PPC synthetase</shortName>
            <shortName evidence="3">PPC-S</shortName>
        </alternativeName>
    </domain>
</protein>
<dbReference type="InterPro" id="IPR005252">
    <property type="entry name" value="CoaBC"/>
</dbReference>
<dbReference type="PANTHER" id="PTHR14359">
    <property type="entry name" value="HOMO-OLIGOMERIC FLAVIN CONTAINING CYS DECARBOXYLASE FAMILY"/>
    <property type="match status" value="1"/>
</dbReference>
<feature type="domain" description="DNA/pantothenate metabolism flavoprotein C-terminal" evidence="6">
    <location>
        <begin position="185"/>
        <end position="395"/>
    </location>
</feature>
<dbReference type="Gene3D" id="3.40.50.10300">
    <property type="entry name" value="CoaB-like"/>
    <property type="match status" value="1"/>
</dbReference>
<dbReference type="EC" id="6.3.2.5" evidence="3"/>
<dbReference type="Gene3D" id="3.40.50.1950">
    <property type="entry name" value="Flavin prenyltransferase-like"/>
    <property type="match status" value="1"/>
</dbReference>
<accession>A0ABS4KEM9</accession>
<comment type="caution">
    <text evidence="3">Lacks conserved residue(s) required for the propagation of feature annotation.</text>
</comment>
<comment type="pathway">
    <text evidence="3 4">Cofactor biosynthesis; coenzyme A biosynthesis; CoA from (R)-pantothenate: step 2/5.</text>
</comment>
<organism evidence="7 8">
    <name type="scientific">Peptoniphilus stercorisuis</name>
    <dbReference type="NCBI Taxonomy" id="1436965"/>
    <lineage>
        <taxon>Bacteria</taxon>
        <taxon>Bacillati</taxon>
        <taxon>Bacillota</taxon>
        <taxon>Tissierellia</taxon>
        <taxon>Tissierellales</taxon>
        <taxon>Peptoniphilaceae</taxon>
        <taxon>Peptoniphilus</taxon>
    </lineage>
</organism>
<dbReference type="PANTHER" id="PTHR14359:SF6">
    <property type="entry name" value="PHOSPHOPANTOTHENOYLCYSTEINE DECARBOXYLASE"/>
    <property type="match status" value="1"/>
</dbReference>
<dbReference type="SUPFAM" id="SSF102645">
    <property type="entry name" value="CoaB-like"/>
    <property type="match status" value="1"/>
</dbReference>
<dbReference type="InterPro" id="IPR035929">
    <property type="entry name" value="CoaB-like_sf"/>
</dbReference>
<dbReference type="EMBL" id="JAGGLJ010000013">
    <property type="protein sequence ID" value="MBP2025845.1"/>
    <property type="molecule type" value="Genomic_DNA"/>
</dbReference>
<feature type="region of interest" description="Phosphopantothenoylcysteine decarboxylase" evidence="3">
    <location>
        <begin position="1"/>
        <end position="188"/>
    </location>
</feature>
<feature type="active site" description="Proton donor" evidence="3">
    <location>
        <position position="157"/>
    </location>
</feature>
<dbReference type="GO" id="GO:0004632">
    <property type="term" value="F:phosphopantothenate--cysteine ligase activity"/>
    <property type="evidence" value="ECO:0007669"/>
    <property type="project" value="UniProtKB-EC"/>
</dbReference>
<keyword evidence="2 3" id="KW-0456">Lyase</keyword>